<dbReference type="Proteomes" id="UP000821853">
    <property type="component" value="Unassembled WGS sequence"/>
</dbReference>
<dbReference type="VEuPathDB" id="VectorBase:HLOH_047795"/>
<proteinExistence type="predicted"/>
<protein>
    <submittedName>
        <fullName evidence="1">Uncharacterized protein</fullName>
    </submittedName>
</protein>
<dbReference type="AlphaFoldDB" id="A0A9J6GWN9"/>
<gene>
    <name evidence="1" type="ORF">HPB48_011179</name>
</gene>
<sequence length="72" mass="8107">MDIVRTNPTQNIVIISTPKIGNAEKYNALREIRISDKTYEIRAYATAPEDTTKGVIHNIPDYASDEDINKSL</sequence>
<accession>A0A9J6GWN9</accession>
<comment type="caution">
    <text evidence="1">The sequence shown here is derived from an EMBL/GenBank/DDBJ whole genome shotgun (WGS) entry which is preliminary data.</text>
</comment>
<keyword evidence="2" id="KW-1185">Reference proteome</keyword>
<evidence type="ECO:0000313" key="2">
    <source>
        <dbReference type="Proteomes" id="UP000821853"/>
    </source>
</evidence>
<reference evidence="1 2" key="1">
    <citation type="journal article" date="2020" name="Cell">
        <title>Large-Scale Comparative Analyses of Tick Genomes Elucidate Their Genetic Diversity and Vector Capacities.</title>
        <authorList>
            <consortium name="Tick Genome and Microbiome Consortium (TIGMIC)"/>
            <person name="Jia N."/>
            <person name="Wang J."/>
            <person name="Shi W."/>
            <person name="Du L."/>
            <person name="Sun Y."/>
            <person name="Zhan W."/>
            <person name="Jiang J.F."/>
            <person name="Wang Q."/>
            <person name="Zhang B."/>
            <person name="Ji P."/>
            <person name="Bell-Sakyi L."/>
            <person name="Cui X.M."/>
            <person name="Yuan T.T."/>
            <person name="Jiang B.G."/>
            <person name="Yang W.F."/>
            <person name="Lam T.T."/>
            <person name="Chang Q.C."/>
            <person name="Ding S.J."/>
            <person name="Wang X.J."/>
            <person name="Zhu J.G."/>
            <person name="Ruan X.D."/>
            <person name="Zhao L."/>
            <person name="Wei J.T."/>
            <person name="Ye R.Z."/>
            <person name="Que T.C."/>
            <person name="Du C.H."/>
            <person name="Zhou Y.H."/>
            <person name="Cheng J.X."/>
            <person name="Dai P.F."/>
            <person name="Guo W.B."/>
            <person name="Han X.H."/>
            <person name="Huang E.J."/>
            <person name="Li L.F."/>
            <person name="Wei W."/>
            <person name="Gao Y.C."/>
            <person name="Liu J.Z."/>
            <person name="Shao H.Z."/>
            <person name="Wang X."/>
            <person name="Wang C.C."/>
            <person name="Yang T.C."/>
            <person name="Huo Q.B."/>
            <person name="Li W."/>
            <person name="Chen H.Y."/>
            <person name="Chen S.E."/>
            <person name="Zhou L.G."/>
            <person name="Ni X.B."/>
            <person name="Tian J.H."/>
            <person name="Sheng Y."/>
            <person name="Liu T."/>
            <person name="Pan Y.S."/>
            <person name="Xia L.Y."/>
            <person name="Li J."/>
            <person name="Zhao F."/>
            <person name="Cao W.C."/>
        </authorList>
    </citation>
    <scope>NUCLEOTIDE SEQUENCE [LARGE SCALE GENOMIC DNA]</scope>
    <source>
        <strain evidence="1">HaeL-2018</strain>
    </source>
</reference>
<name>A0A9J6GWN9_HAELO</name>
<organism evidence="1 2">
    <name type="scientific">Haemaphysalis longicornis</name>
    <name type="common">Bush tick</name>
    <dbReference type="NCBI Taxonomy" id="44386"/>
    <lineage>
        <taxon>Eukaryota</taxon>
        <taxon>Metazoa</taxon>
        <taxon>Ecdysozoa</taxon>
        <taxon>Arthropoda</taxon>
        <taxon>Chelicerata</taxon>
        <taxon>Arachnida</taxon>
        <taxon>Acari</taxon>
        <taxon>Parasitiformes</taxon>
        <taxon>Ixodida</taxon>
        <taxon>Ixodoidea</taxon>
        <taxon>Ixodidae</taxon>
        <taxon>Haemaphysalinae</taxon>
        <taxon>Haemaphysalis</taxon>
    </lineage>
</organism>
<evidence type="ECO:0000313" key="1">
    <source>
        <dbReference type="EMBL" id="KAH9378775.1"/>
    </source>
</evidence>
<dbReference type="EMBL" id="JABSTR010000009">
    <property type="protein sequence ID" value="KAH9378775.1"/>
    <property type="molecule type" value="Genomic_DNA"/>
</dbReference>